<dbReference type="AlphaFoldDB" id="F2BDY6"/>
<proteinExistence type="predicted"/>
<feature type="transmembrane region" description="Helical" evidence="1">
    <location>
        <begin position="42"/>
        <end position="66"/>
    </location>
</feature>
<dbReference type="Proteomes" id="UP000004105">
    <property type="component" value="Unassembled WGS sequence"/>
</dbReference>
<protein>
    <submittedName>
        <fullName evidence="2">Uncharacterized protein</fullName>
    </submittedName>
</protein>
<feature type="transmembrane region" description="Helical" evidence="1">
    <location>
        <begin position="78"/>
        <end position="97"/>
    </location>
</feature>
<dbReference type="RefSeq" id="WP_007342948.1">
    <property type="nucleotide sequence ID" value="NZ_GL878494.1"/>
</dbReference>
<feature type="transmembrane region" description="Helical" evidence="1">
    <location>
        <begin position="12"/>
        <end position="36"/>
    </location>
</feature>
<keyword evidence="3" id="KW-1185">Reference proteome</keyword>
<organism evidence="2 3">
    <name type="scientific">Neisseria bacilliformis ATCC BAA-1200</name>
    <dbReference type="NCBI Taxonomy" id="888742"/>
    <lineage>
        <taxon>Bacteria</taxon>
        <taxon>Pseudomonadati</taxon>
        <taxon>Pseudomonadota</taxon>
        <taxon>Betaproteobacteria</taxon>
        <taxon>Neisseriales</taxon>
        <taxon>Neisseriaceae</taxon>
        <taxon>Neisseria</taxon>
    </lineage>
</organism>
<evidence type="ECO:0000256" key="1">
    <source>
        <dbReference type="SAM" id="Phobius"/>
    </source>
</evidence>
<evidence type="ECO:0000313" key="3">
    <source>
        <dbReference type="Proteomes" id="UP000004105"/>
    </source>
</evidence>
<keyword evidence="1" id="KW-0472">Membrane</keyword>
<dbReference type="EMBL" id="AFAY01000042">
    <property type="protein sequence ID" value="EGF10305.1"/>
    <property type="molecule type" value="Genomic_DNA"/>
</dbReference>
<sequence>MAQQTSGFKQDGWKILWSVCALMLTVGALYLLMALILTDFHIGLKIVGALWLLTGHICLWQPLLAYRYGADKLHRCGMAALMVQTIITAMVIFEFVLPSLPEPLEKSAYILFCAAWMLSLALLPPTLARKPKAG</sequence>
<gene>
    <name evidence="2" type="ORF">HMPREF9123_1942</name>
</gene>
<keyword evidence="1" id="KW-0812">Transmembrane</keyword>
<comment type="caution">
    <text evidence="2">The sequence shown here is derived from an EMBL/GenBank/DDBJ whole genome shotgun (WGS) entry which is preliminary data.</text>
</comment>
<dbReference type="HOGENOM" id="CLU_1893963_0_0_4"/>
<evidence type="ECO:0000313" key="2">
    <source>
        <dbReference type="EMBL" id="EGF10305.1"/>
    </source>
</evidence>
<reference evidence="2 3" key="1">
    <citation type="submission" date="2011-02" db="EMBL/GenBank/DDBJ databases">
        <authorList>
            <person name="Muzny D."/>
            <person name="Qin X."/>
            <person name="Deng J."/>
            <person name="Jiang H."/>
            <person name="Liu Y."/>
            <person name="Qu J."/>
            <person name="Song X.-Z."/>
            <person name="Zhang L."/>
            <person name="Thornton R."/>
            <person name="Coyle M."/>
            <person name="Francisco L."/>
            <person name="Jackson L."/>
            <person name="Javaid M."/>
            <person name="Korchina V."/>
            <person name="Kovar C."/>
            <person name="Mata R."/>
            <person name="Mathew T."/>
            <person name="Ngo R."/>
            <person name="Nguyen L."/>
            <person name="Nguyen N."/>
            <person name="Okwuonu G."/>
            <person name="Ongeri F."/>
            <person name="Pham C."/>
            <person name="Simmons D."/>
            <person name="Wilczek-Boney K."/>
            <person name="Hale W."/>
            <person name="Jakkamsetti A."/>
            <person name="Pham P."/>
            <person name="Ruth R."/>
            <person name="San Lucas F."/>
            <person name="Warren J."/>
            <person name="Zhang J."/>
            <person name="Zhao Z."/>
            <person name="Zhou C."/>
            <person name="Zhu D."/>
            <person name="Lee S."/>
            <person name="Bess C."/>
            <person name="Blankenburg K."/>
            <person name="Forbes L."/>
            <person name="Fu Q."/>
            <person name="Gubbala S."/>
            <person name="Hirani K."/>
            <person name="Jayaseelan J.C."/>
            <person name="Lara F."/>
            <person name="Munidasa M."/>
            <person name="Palculict T."/>
            <person name="Patil S."/>
            <person name="Pu L.-L."/>
            <person name="Saada N."/>
            <person name="Tang L."/>
            <person name="Weissenberger G."/>
            <person name="Zhu Y."/>
            <person name="Hemphill L."/>
            <person name="Shang Y."/>
            <person name="Youmans B."/>
            <person name="Ayvaz T."/>
            <person name="Ross M."/>
            <person name="Santibanez J."/>
            <person name="Aqrawi P."/>
            <person name="Gross S."/>
            <person name="Joshi V."/>
            <person name="Fowler G."/>
            <person name="Nazareth L."/>
            <person name="Reid J."/>
            <person name="Worley K."/>
            <person name="Petrosino J."/>
            <person name="Highlander S."/>
            <person name="Gibbs R."/>
        </authorList>
    </citation>
    <scope>NUCLEOTIDE SEQUENCE [LARGE SCALE GENOMIC DNA]</scope>
    <source>
        <strain evidence="2 3">ATCC BAA-1200</strain>
    </source>
</reference>
<accession>F2BDY6</accession>
<name>F2BDY6_9NEIS</name>
<keyword evidence="1" id="KW-1133">Transmembrane helix</keyword>
<feature type="transmembrane region" description="Helical" evidence="1">
    <location>
        <begin position="109"/>
        <end position="128"/>
    </location>
</feature>